<dbReference type="EMBL" id="MU404365">
    <property type="protein sequence ID" value="KAI1607976.1"/>
    <property type="molecule type" value="Genomic_DNA"/>
</dbReference>
<comment type="similarity">
    <text evidence="1">Belongs to the isochorismatase family.</text>
</comment>
<name>A0AAN6DKJ3_9EURO</name>
<dbReference type="Proteomes" id="UP001203852">
    <property type="component" value="Unassembled WGS sequence"/>
</dbReference>
<dbReference type="InterPro" id="IPR036380">
    <property type="entry name" value="Isochorismatase-like_sf"/>
</dbReference>
<gene>
    <name evidence="4" type="ORF">EDD36DRAFT_454609</name>
</gene>
<dbReference type="InterPro" id="IPR050993">
    <property type="entry name" value="Isochorismatase_domain"/>
</dbReference>
<proteinExistence type="inferred from homology"/>
<dbReference type="PANTHER" id="PTHR14119:SF3">
    <property type="entry name" value="ISOCHORISMATASE DOMAIN-CONTAINING PROTEIN 2"/>
    <property type="match status" value="1"/>
</dbReference>
<protein>
    <submittedName>
        <fullName evidence="4">Isochorismatase domain-containing protein</fullName>
    </submittedName>
</protein>
<keyword evidence="2" id="KW-0732">Signal</keyword>
<reference evidence="4" key="1">
    <citation type="journal article" date="2022" name="bioRxiv">
        <title>Deciphering the potential niche of two novel black yeast fungi from a biological soil crust based on their genomes, phenotypes, and melanin regulation.</title>
        <authorList>
            <consortium name="DOE Joint Genome Institute"/>
            <person name="Carr E.C."/>
            <person name="Barton Q."/>
            <person name="Grambo S."/>
            <person name="Sullivan M."/>
            <person name="Renfro C.M."/>
            <person name="Kuo A."/>
            <person name="Pangilinan J."/>
            <person name="Lipzen A."/>
            <person name="Keymanesh K."/>
            <person name="Savage E."/>
            <person name="Barry K."/>
            <person name="Grigoriev I.V."/>
            <person name="Riekhof W.R."/>
            <person name="Harris S.S."/>
        </authorList>
    </citation>
    <scope>NUCLEOTIDE SEQUENCE</scope>
    <source>
        <strain evidence="4">JF 03-4F</strain>
    </source>
</reference>
<dbReference type="Gene3D" id="3.40.50.850">
    <property type="entry name" value="Isochorismatase-like"/>
    <property type="match status" value="1"/>
</dbReference>
<evidence type="ECO:0000313" key="4">
    <source>
        <dbReference type="EMBL" id="KAI1607976.1"/>
    </source>
</evidence>
<accession>A0AAN6DKJ3</accession>
<dbReference type="Pfam" id="PF00857">
    <property type="entry name" value="Isochorismatase"/>
    <property type="match status" value="1"/>
</dbReference>
<dbReference type="PANTHER" id="PTHR14119">
    <property type="entry name" value="HYDROLASE"/>
    <property type="match status" value="1"/>
</dbReference>
<evidence type="ECO:0000313" key="5">
    <source>
        <dbReference type="Proteomes" id="UP001203852"/>
    </source>
</evidence>
<keyword evidence="5" id="KW-1185">Reference proteome</keyword>
<comment type="caution">
    <text evidence="4">The sequence shown here is derived from an EMBL/GenBank/DDBJ whole genome shotgun (WGS) entry which is preliminary data.</text>
</comment>
<dbReference type="InterPro" id="IPR000868">
    <property type="entry name" value="Isochorismatase-like_dom"/>
</dbReference>
<dbReference type="AlphaFoldDB" id="A0AAN6DKJ3"/>
<evidence type="ECO:0000256" key="2">
    <source>
        <dbReference type="SAM" id="SignalP"/>
    </source>
</evidence>
<feature type="domain" description="Isochorismatase-like" evidence="3">
    <location>
        <begin position="18"/>
        <end position="171"/>
    </location>
</feature>
<feature type="chain" id="PRO_5042917801" evidence="2">
    <location>
        <begin position="18"/>
        <end position="210"/>
    </location>
</feature>
<sequence>MFGEMMLTLSLLTPVNPVLFVCDVQEKFRTAIWEFPKVISTSAKMVKAAKILNIPIFCTTQNAARLGATVQEITSLLPTDESAKTEVDKTAFSMMVPELQAQLPTNPTAALSVIVVGIETHICVTQTTLDLLAQGHRVYVLADGVSSCNAGERPIALNRLAREGAIVTTSESLLFELVRDAKDPNFKAIAGLVKETKDETKVAVETFCKL</sequence>
<dbReference type="SUPFAM" id="SSF52499">
    <property type="entry name" value="Isochorismatase-like hydrolases"/>
    <property type="match status" value="1"/>
</dbReference>
<feature type="signal peptide" evidence="2">
    <location>
        <begin position="1"/>
        <end position="17"/>
    </location>
</feature>
<evidence type="ECO:0000256" key="1">
    <source>
        <dbReference type="ARBA" id="ARBA00006336"/>
    </source>
</evidence>
<organism evidence="4 5">
    <name type="scientific">Exophiala viscosa</name>
    <dbReference type="NCBI Taxonomy" id="2486360"/>
    <lineage>
        <taxon>Eukaryota</taxon>
        <taxon>Fungi</taxon>
        <taxon>Dikarya</taxon>
        <taxon>Ascomycota</taxon>
        <taxon>Pezizomycotina</taxon>
        <taxon>Eurotiomycetes</taxon>
        <taxon>Chaetothyriomycetidae</taxon>
        <taxon>Chaetothyriales</taxon>
        <taxon>Herpotrichiellaceae</taxon>
        <taxon>Exophiala</taxon>
    </lineage>
</organism>
<evidence type="ECO:0000259" key="3">
    <source>
        <dbReference type="Pfam" id="PF00857"/>
    </source>
</evidence>